<feature type="transmembrane region" description="Helical" evidence="6">
    <location>
        <begin position="79"/>
        <end position="102"/>
    </location>
</feature>
<protein>
    <submittedName>
        <fullName evidence="8">Transmembrane protein 17B</fullName>
    </submittedName>
</protein>
<sequence>MRIVTPQRSNLVMQMLLQINGHVSIVWACSYLLHMIVCVDVLWNYKGLAMLVAFVLATGAESLRLYAGYSINLCTGVTTMWLLLTLTPCVLLPTLLYLRLVAVYAVTWLHILSNLQFLLITLEALVAIIHHALSSAAASEVEGKGNGKGKETELKTETETTLQ</sequence>
<dbReference type="GeneID" id="117567023"/>
<reference evidence="8" key="1">
    <citation type="submission" date="2025-08" db="UniProtKB">
        <authorList>
            <consortium name="RefSeq"/>
        </authorList>
    </citation>
    <scope>IDENTIFICATION</scope>
    <source>
        <strain evidence="8">15112-1751.03</strain>
        <tissue evidence="8">Whole Adult</tissue>
    </source>
</reference>
<evidence type="ECO:0000256" key="5">
    <source>
        <dbReference type="SAM" id="MobiDB-lite"/>
    </source>
</evidence>
<dbReference type="Proteomes" id="UP000515160">
    <property type="component" value="Chromosome X"/>
</dbReference>
<comment type="subcellular location">
    <subcellularLocation>
        <location evidence="1">Membrane</location>
        <topology evidence="1">Multi-pass membrane protein</topology>
    </subcellularLocation>
</comment>
<feature type="region of interest" description="Disordered" evidence="5">
    <location>
        <begin position="142"/>
        <end position="163"/>
    </location>
</feature>
<accession>A0A6P8WG36</accession>
<dbReference type="AlphaFoldDB" id="A0A6P8WG36"/>
<dbReference type="Pfam" id="PF09799">
    <property type="entry name" value="Transmemb_17"/>
    <property type="match status" value="1"/>
</dbReference>
<evidence type="ECO:0000313" key="7">
    <source>
        <dbReference type="Proteomes" id="UP000515160"/>
    </source>
</evidence>
<dbReference type="OrthoDB" id="311720at2759"/>
<evidence type="ECO:0000256" key="2">
    <source>
        <dbReference type="ARBA" id="ARBA00022692"/>
    </source>
</evidence>
<keyword evidence="3 6" id="KW-1133">Transmembrane helix</keyword>
<evidence type="ECO:0000256" key="1">
    <source>
        <dbReference type="ARBA" id="ARBA00004141"/>
    </source>
</evidence>
<feature type="transmembrane region" description="Helical" evidence="6">
    <location>
        <begin position="108"/>
        <end position="129"/>
    </location>
</feature>
<dbReference type="GO" id="GO:0016020">
    <property type="term" value="C:membrane"/>
    <property type="evidence" value="ECO:0007669"/>
    <property type="project" value="UniProtKB-SubCell"/>
</dbReference>
<evidence type="ECO:0000256" key="3">
    <source>
        <dbReference type="ARBA" id="ARBA00022989"/>
    </source>
</evidence>
<feature type="transmembrane region" description="Helical" evidence="6">
    <location>
        <begin position="21"/>
        <end position="42"/>
    </location>
</feature>
<evidence type="ECO:0000256" key="6">
    <source>
        <dbReference type="SAM" id="Phobius"/>
    </source>
</evidence>
<gene>
    <name evidence="8" type="primary">LOC117567023</name>
</gene>
<keyword evidence="7" id="KW-1185">Reference proteome</keyword>
<dbReference type="RefSeq" id="XP_034102616.2">
    <property type="nucleotide sequence ID" value="XM_034246725.2"/>
</dbReference>
<proteinExistence type="predicted"/>
<keyword evidence="4 6" id="KW-0472">Membrane</keyword>
<dbReference type="InterPro" id="IPR019184">
    <property type="entry name" value="Uncharacterised_TM-17"/>
</dbReference>
<keyword evidence="2 6" id="KW-0812">Transmembrane</keyword>
<evidence type="ECO:0000313" key="8">
    <source>
        <dbReference type="RefSeq" id="XP_034102616.2"/>
    </source>
</evidence>
<feature type="transmembrane region" description="Helical" evidence="6">
    <location>
        <begin position="48"/>
        <end position="67"/>
    </location>
</feature>
<organism evidence="7 8">
    <name type="scientific">Drosophila albomicans</name>
    <name type="common">Fruit fly</name>
    <dbReference type="NCBI Taxonomy" id="7291"/>
    <lineage>
        <taxon>Eukaryota</taxon>
        <taxon>Metazoa</taxon>
        <taxon>Ecdysozoa</taxon>
        <taxon>Arthropoda</taxon>
        <taxon>Hexapoda</taxon>
        <taxon>Insecta</taxon>
        <taxon>Pterygota</taxon>
        <taxon>Neoptera</taxon>
        <taxon>Endopterygota</taxon>
        <taxon>Diptera</taxon>
        <taxon>Brachycera</taxon>
        <taxon>Muscomorpha</taxon>
        <taxon>Ephydroidea</taxon>
        <taxon>Drosophilidae</taxon>
        <taxon>Drosophila</taxon>
    </lineage>
</organism>
<evidence type="ECO:0000256" key="4">
    <source>
        <dbReference type="ARBA" id="ARBA00023136"/>
    </source>
</evidence>
<name>A0A6P8WG36_DROAB</name>